<comment type="caution">
    <text evidence="2">The sequence shown here is derived from an EMBL/GenBank/DDBJ whole genome shotgun (WGS) entry which is preliminary data.</text>
</comment>
<accession>M2ZP96</accession>
<dbReference type="InterPro" id="IPR029044">
    <property type="entry name" value="Nucleotide-diphossugar_trans"/>
</dbReference>
<dbReference type="AlphaFoldDB" id="M2ZP96"/>
<dbReference type="SUPFAM" id="SSF53448">
    <property type="entry name" value="Nucleotide-diphospho-sugar transferases"/>
    <property type="match status" value="1"/>
</dbReference>
<protein>
    <submittedName>
        <fullName evidence="2">Glycosyl transferase family protein</fullName>
    </submittedName>
</protein>
<dbReference type="Pfam" id="PF13489">
    <property type="entry name" value="Methyltransf_23"/>
    <property type="match status" value="1"/>
</dbReference>
<proteinExistence type="predicted"/>
<evidence type="ECO:0000259" key="1">
    <source>
        <dbReference type="Pfam" id="PF00535"/>
    </source>
</evidence>
<organism evidence="2 3">
    <name type="scientific">Paramagnetospirillum caucaseum</name>
    <dbReference type="NCBI Taxonomy" id="1244869"/>
    <lineage>
        <taxon>Bacteria</taxon>
        <taxon>Pseudomonadati</taxon>
        <taxon>Pseudomonadota</taxon>
        <taxon>Alphaproteobacteria</taxon>
        <taxon>Rhodospirillales</taxon>
        <taxon>Magnetospirillaceae</taxon>
        <taxon>Paramagnetospirillum</taxon>
    </lineage>
</organism>
<dbReference type="PANTHER" id="PTHR48090:SF7">
    <property type="entry name" value="RFBJ PROTEIN"/>
    <property type="match status" value="1"/>
</dbReference>
<gene>
    <name evidence="2" type="ORF">H261_14945</name>
</gene>
<feature type="domain" description="Glycosyltransferase 2-like" evidence="1">
    <location>
        <begin position="45"/>
        <end position="185"/>
    </location>
</feature>
<dbReference type="Gene3D" id="3.90.550.10">
    <property type="entry name" value="Spore Coat Polysaccharide Biosynthesis Protein SpsA, Chain A"/>
    <property type="match status" value="1"/>
</dbReference>
<dbReference type="CDD" id="cd04179">
    <property type="entry name" value="DPM_DPG-synthase_like"/>
    <property type="match status" value="1"/>
</dbReference>
<dbReference type="InterPro" id="IPR001173">
    <property type="entry name" value="Glyco_trans_2-like"/>
</dbReference>
<reference evidence="2 3" key="1">
    <citation type="journal article" date="2014" name="Genome Announc.">
        <title>Draft Genome Sequence of Magnetospirillum sp. Strain SO-1, a Freshwater Magnetotactic Bacterium Isolated from the Ol'khovka River, Russia.</title>
        <authorList>
            <person name="Grouzdev D.S."/>
            <person name="Dziuba M.V."/>
            <person name="Sukhacheva M.S."/>
            <person name="Mardanov A.V."/>
            <person name="Beletskiy A.V."/>
            <person name="Kuznetsov B.B."/>
            <person name="Skryabin K.G."/>
        </authorList>
    </citation>
    <scope>NUCLEOTIDE SEQUENCE [LARGE SCALE GENOMIC DNA]</scope>
    <source>
        <strain evidence="2 3">SO-1</strain>
    </source>
</reference>
<dbReference type="Gene3D" id="3.40.50.150">
    <property type="entry name" value="Vaccinia Virus protein VP39"/>
    <property type="match status" value="1"/>
</dbReference>
<dbReference type="Pfam" id="PF00535">
    <property type="entry name" value="Glycos_transf_2"/>
    <property type="match status" value="1"/>
</dbReference>
<dbReference type="EMBL" id="AONQ01000042">
    <property type="protein sequence ID" value="EME69112.1"/>
    <property type="molecule type" value="Genomic_DNA"/>
</dbReference>
<dbReference type="PATRIC" id="fig|1244869.3.peg.3006"/>
<dbReference type="eggNOG" id="COG4976">
    <property type="taxonomic scope" value="Bacteria"/>
</dbReference>
<dbReference type="InterPro" id="IPR029063">
    <property type="entry name" value="SAM-dependent_MTases_sf"/>
</dbReference>
<evidence type="ECO:0000313" key="2">
    <source>
        <dbReference type="EMBL" id="EME69112.1"/>
    </source>
</evidence>
<evidence type="ECO:0000313" key="3">
    <source>
        <dbReference type="Proteomes" id="UP000011744"/>
    </source>
</evidence>
<dbReference type="Proteomes" id="UP000011744">
    <property type="component" value="Unassembled WGS sequence"/>
</dbReference>
<dbReference type="STRING" id="1244869.H261_14945"/>
<keyword evidence="3" id="KW-1185">Reference proteome</keyword>
<name>M2ZP96_9PROT</name>
<dbReference type="OrthoDB" id="9806525at2"/>
<dbReference type="GO" id="GO:0016740">
    <property type="term" value="F:transferase activity"/>
    <property type="evidence" value="ECO:0007669"/>
    <property type="project" value="UniProtKB-KW"/>
</dbReference>
<dbReference type="PANTHER" id="PTHR48090">
    <property type="entry name" value="UNDECAPRENYL-PHOSPHATE 4-DEOXY-4-FORMAMIDO-L-ARABINOSE TRANSFERASE-RELATED"/>
    <property type="match status" value="1"/>
</dbReference>
<dbReference type="eggNOG" id="COG1216">
    <property type="taxonomic scope" value="Bacteria"/>
</dbReference>
<dbReference type="InterPro" id="IPR050256">
    <property type="entry name" value="Glycosyltransferase_2"/>
</dbReference>
<sequence length="504" mass="56077">MAFLVTQSEQGGTRKRVLVFLLAYNAERFMVDTMRRIPVAGLAEWDSHLLVIDDGSKDRTVEVAAEFYRTGELGMPTTILRNPVNQGYGGNVKLGMHYAIENGFDAICLIHGDGQYPPEKIPEFVRPLLDGEADAVFGSRMMSGFGALKGGMPLYKFVGNKVLTRLENWLVGTRLSEFHSGLRLYSVHALKRLPFYANANDFHFDTEIIIQLHFAGMRIREFPIPTRYGEEVSHVNGFKYAWDIMKQATLGQMQRLSLVYQRKYDVAPKGRETGYQVPKMTFTQAHAMAVDLVPPNSRVLDVAAADGLVGEELKKKGCFVAGIDRAAPPAERGYDAFAPCDLDAGALPLDPTQYDVVLLLDVLGHLAQPEKFMEALHRRAGRNPNLKLVVSSGNIGFIYNRLQLLFGHFNYGKRGILDASHTRLFTFASLPRLLEEAGFKVEEVRAVPAPFELALGDNAVSRLLVRLDGLLLRLSKGLFGFRILVVASPRPSLETILENAVVHE</sequence>
<keyword evidence="2" id="KW-0808">Transferase</keyword>
<dbReference type="SUPFAM" id="SSF53335">
    <property type="entry name" value="S-adenosyl-L-methionine-dependent methyltransferases"/>
    <property type="match status" value="1"/>
</dbReference>